<comment type="caution">
    <text evidence="3">The sequence shown here is derived from an EMBL/GenBank/DDBJ whole genome shotgun (WGS) entry which is preliminary data.</text>
</comment>
<dbReference type="AlphaFoldDB" id="A0A4D9CW58"/>
<reference evidence="3 4" key="1">
    <citation type="submission" date="2019-01" db="EMBL/GenBank/DDBJ databases">
        <title>Nuclear Genome Assembly of the Microalgal Biofuel strain Nannochloropsis salina CCMP1776.</title>
        <authorList>
            <person name="Hovde B."/>
        </authorList>
    </citation>
    <scope>NUCLEOTIDE SEQUENCE [LARGE SCALE GENOMIC DNA]</scope>
    <source>
        <strain evidence="3 4">CCMP1776</strain>
    </source>
</reference>
<dbReference type="InterPro" id="IPR031568">
    <property type="entry name" value="Pet117"/>
</dbReference>
<name>A0A4D9CW58_9STRA</name>
<proteinExistence type="predicted"/>
<evidence type="ECO:0000256" key="1">
    <source>
        <dbReference type="SAM" id="MobiDB-lite"/>
    </source>
</evidence>
<accession>A0A4D9CW58</accession>
<sequence length="77" mass="8593">MAPVRASRGPWLVLGVVSTLAVTAIGYVHYDQQKQRTDMRRLIFEEKEREREEQARAGSQRAREGAPGAKDGPGRSL</sequence>
<feature type="region of interest" description="Disordered" evidence="1">
    <location>
        <begin position="45"/>
        <end position="77"/>
    </location>
</feature>
<evidence type="ECO:0000256" key="2">
    <source>
        <dbReference type="SAM" id="Phobius"/>
    </source>
</evidence>
<dbReference type="EMBL" id="SDOX01000027">
    <property type="protein sequence ID" value="TFJ83531.1"/>
    <property type="molecule type" value="Genomic_DNA"/>
</dbReference>
<evidence type="ECO:0000313" key="4">
    <source>
        <dbReference type="Proteomes" id="UP000355283"/>
    </source>
</evidence>
<keyword evidence="4" id="KW-1185">Reference proteome</keyword>
<feature type="compositionally biased region" description="Basic and acidic residues" evidence="1">
    <location>
        <begin position="45"/>
        <end position="55"/>
    </location>
</feature>
<organism evidence="3 4">
    <name type="scientific">Nannochloropsis salina CCMP1776</name>
    <dbReference type="NCBI Taxonomy" id="1027361"/>
    <lineage>
        <taxon>Eukaryota</taxon>
        <taxon>Sar</taxon>
        <taxon>Stramenopiles</taxon>
        <taxon>Ochrophyta</taxon>
        <taxon>Eustigmatophyceae</taxon>
        <taxon>Eustigmatales</taxon>
        <taxon>Monodopsidaceae</taxon>
        <taxon>Microchloropsis</taxon>
        <taxon>Microchloropsis salina</taxon>
    </lineage>
</organism>
<dbReference type="OrthoDB" id="10394909at2759"/>
<dbReference type="Pfam" id="PF15786">
    <property type="entry name" value="PET117"/>
    <property type="match status" value="1"/>
</dbReference>
<keyword evidence="2" id="KW-1133">Transmembrane helix</keyword>
<keyword evidence="2" id="KW-0812">Transmembrane</keyword>
<gene>
    <name evidence="3" type="ORF">NSK_005178</name>
</gene>
<evidence type="ECO:0000313" key="3">
    <source>
        <dbReference type="EMBL" id="TFJ83531.1"/>
    </source>
</evidence>
<feature type="transmembrane region" description="Helical" evidence="2">
    <location>
        <begin position="12"/>
        <end position="30"/>
    </location>
</feature>
<keyword evidence="2" id="KW-0472">Membrane</keyword>
<dbReference type="Proteomes" id="UP000355283">
    <property type="component" value="Unassembled WGS sequence"/>
</dbReference>
<protein>
    <submittedName>
        <fullName evidence="3">Uncharacterized protein</fullName>
    </submittedName>
</protein>